<gene>
    <name evidence="3" type="ORF">DSCOOX_51100</name>
</gene>
<dbReference type="GO" id="GO:0046872">
    <property type="term" value="F:metal ion binding"/>
    <property type="evidence" value="ECO:0007669"/>
    <property type="project" value="UniProtKB-KW"/>
</dbReference>
<dbReference type="SMART" id="SM00450">
    <property type="entry name" value="RHOD"/>
    <property type="match status" value="2"/>
</dbReference>
<dbReference type="InterPro" id="IPR044528">
    <property type="entry name" value="POD-like_MBL-fold"/>
</dbReference>
<dbReference type="Gene3D" id="3.60.15.10">
    <property type="entry name" value="Ribonuclease Z/Hydroxyacylglutathione hydrolase-like"/>
    <property type="match status" value="1"/>
</dbReference>
<evidence type="ECO:0000313" key="3">
    <source>
        <dbReference type="EMBL" id="BBO91930.1"/>
    </source>
</evidence>
<dbReference type="GO" id="GO:0006749">
    <property type="term" value="P:glutathione metabolic process"/>
    <property type="evidence" value="ECO:0007669"/>
    <property type="project" value="InterPro"/>
</dbReference>
<dbReference type="EMBL" id="AP021879">
    <property type="protein sequence ID" value="BBO91930.1"/>
    <property type="molecule type" value="Genomic_DNA"/>
</dbReference>
<protein>
    <submittedName>
        <fullName evidence="3">MBL fold metallo-hydrolase</fullName>
    </submittedName>
</protein>
<dbReference type="Gene3D" id="3.40.250.10">
    <property type="entry name" value="Rhodanese-like domain"/>
    <property type="match status" value="2"/>
</dbReference>
<dbReference type="Pfam" id="PF00753">
    <property type="entry name" value="Lactamase_B"/>
    <property type="match status" value="1"/>
</dbReference>
<dbReference type="PANTHER" id="PTHR43084">
    <property type="entry name" value="PERSULFIDE DIOXYGENASE ETHE1"/>
    <property type="match status" value="1"/>
</dbReference>
<keyword evidence="4" id="KW-1185">Reference proteome</keyword>
<proteinExistence type="predicted"/>
<dbReference type="AlphaFoldDB" id="A0A5K8AJ80"/>
<dbReference type="SMART" id="SM00849">
    <property type="entry name" value="Lactamase_B"/>
    <property type="match status" value="1"/>
</dbReference>
<dbReference type="CDD" id="cd00158">
    <property type="entry name" value="RHOD"/>
    <property type="match status" value="1"/>
</dbReference>
<dbReference type="GO" id="GO:0050313">
    <property type="term" value="F:sulfur dioxygenase activity"/>
    <property type="evidence" value="ECO:0007669"/>
    <property type="project" value="InterPro"/>
</dbReference>
<feature type="domain" description="Rhodanese" evidence="2">
    <location>
        <begin position="391"/>
        <end position="480"/>
    </location>
</feature>
<dbReference type="InterPro" id="IPR036866">
    <property type="entry name" value="RibonucZ/Hydroxyglut_hydro"/>
</dbReference>
<dbReference type="Proteomes" id="UP000422108">
    <property type="component" value="Chromosome"/>
</dbReference>
<dbReference type="Pfam" id="PF00581">
    <property type="entry name" value="Rhodanese"/>
    <property type="match status" value="2"/>
</dbReference>
<dbReference type="InterPro" id="IPR036873">
    <property type="entry name" value="Rhodanese-like_dom_sf"/>
</dbReference>
<evidence type="ECO:0000313" key="4">
    <source>
        <dbReference type="Proteomes" id="UP000422108"/>
    </source>
</evidence>
<dbReference type="InterPro" id="IPR051682">
    <property type="entry name" value="Mito_Persulfide_Diox"/>
</dbReference>
<name>A0A5K8AJ80_9BACT</name>
<dbReference type="PANTHER" id="PTHR43084:SF1">
    <property type="entry name" value="PERSULFIDE DIOXYGENASE ETHE1, MITOCHONDRIAL"/>
    <property type="match status" value="1"/>
</dbReference>
<organism evidence="3 4">
    <name type="scientific">Desulfosarcina ovata subsp. ovata</name>
    <dbReference type="NCBI Taxonomy" id="2752305"/>
    <lineage>
        <taxon>Bacteria</taxon>
        <taxon>Pseudomonadati</taxon>
        <taxon>Thermodesulfobacteriota</taxon>
        <taxon>Desulfobacteria</taxon>
        <taxon>Desulfobacterales</taxon>
        <taxon>Desulfosarcinaceae</taxon>
        <taxon>Desulfosarcina</taxon>
    </lineage>
</organism>
<dbReference type="SUPFAM" id="SSF52821">
    <property type="entry name" value="Rhodanese/Cell cycle control phosphatase"/>
    <property type="match status" value="2"/>
</dbReference>
<dbReference type="SUPFAM" id="SSF56281">
    <property type="entry name" value="Metallo-hydrolase/oxidoreductase"/>
    <property type="match status" value="1"/>
</dbReference>
<accession>A0A5K8AJ80</accession>
<dbReference type="InterPro" id="IPR001763">
    <property type="entry name" value="Rhodanese-like_dom"/>
</dbReference>
<dbReference type="InterPro" id="IPR001279">
    <property type="entry name" value="Metallo-B-lactamas"/>
</dbReference>
<feature type="domain" description="Rhodanese" evidence="2">
    <location>
        <begin position="286"/>
        <end position="377"/>
    </location>
</feature>
<keyword evidence="3" id="KW-0378">Hydrolase</keyword>
<sequence>MAAAGVPMATFNNIYRKEMDMYFNQIAVPGLGCLSYVIGCPRAKAMAVVDPKRDVQDYLEIAREEGMQITHIINTHVHADHVSGDQELRLATGADIYIHESAPVEYKHKDLKEGDVFDLGAAKIEVLHTPGHTPNSISMLVTDKARSEEPEMLLTGDLLFVGDIGRPDLPGAEILDEQVENLYNSLYVKLANYPDHLEVFPAHGEGSLCGRGMSAKKSSTLGYERRANPMLRFESFEAFKKEVMSVFPARPKSFSHIIQTNLKGAATLDACPMDKSLTPKQFEEMMNDGAVVIDARDSAGFGGFHIPGSINIGFEKQLANWVGMVVDPSSEILLVVDDREDYDRMVTELHRIGYDLIFGYLSGGIMAWLMSGRPVDQLEQISPQQLSERLESSNIRVIDVRTPAEWEAGRIKWAKHLPLSDILAGHLPEEEKDEEIVLQCGSGYRSNIAASILRQAGFSRAKSLAGGIFAWSNAGLQLVAA</sequence>
<evidence type="ECO:0000259" key="2">
    <source>
        <dbReference type="PROSITE" id="PS50206"/>
    </source>
</evidence>
<dbReference type="CDD" id="cd07724">
    <property type="entry name" value="POD-like_MBL-fold"/>
    <property type="match status" value="1"/>
</dbReference>
<dbReference type="PROSITE" id="PS50206">
    <property type="entry name" value="RHODANESE_3"/>
    <property type="match status" value="2"/>
</dbReference>
<dbReference type="GO" id="GO:0016787">
    <property type="term" value="F:hydrolase activity"/>
    <property type="evidence" value="ECO:0007669"/>
    <property type="project" value="UniProtKB-KW"/>
</dbReference>
<reference evidence="3 4" key="1">
    <citation type="submission" date="2019-11" db="EMBL/GenBank/DDBJ databases">
        <title>Comparative genomics of hydrocarbon-degrading Desulfosarcina strains.</title>
        <authorList>
            <person name="Watanabe M."/>
            <person name="Kojima H."/>
            <person name="Fukui M."/>
        </authorList>
    </citation>
    <scope>NUCLEOTIDE SEQUENCE [LARGE SCALE GENOMIC DNA]</scope>
    <source>
        <strain evidence="4">oXyS1</strain>
    </source>
</reference>
<dbReference type="FunFam" id="3.60.15.10:FF:000030">
    <property type="entry name" value="Metallo-beta-lactamase family protein"/>
    <property type="match status" value="1"/>
</dbReference>
<keyword evidence="1" id="KW-0479">Metal-binding</keyword>
<evidence type="ECO:0000256" key="1">
    <source>
        <dbReference type="ARBA" id="ARBA00022723"/>
    </source>
</evidence>
<dbReference type="GO" id="GO:0070813">
    <property type="term" value="P:hydrogen sulfide metabolic process"/>
    <property type="evidence" value="ECO:0007669"/>
    <property type="project" value="TreeGrafter"/>
</dbReference>